<dbReference type="EMBL" id="JAWQEG010006411">
    <property type="protein sequence ID" value="KAK3854937.1"/>
    <property type="molecule type" value="Genomic_DNA"/>
</dbReference>
<feature type="compositionally biased region" description="Basic and acidic residues" evidence="1">
    <location>
        <begin position="228"/>
        <end position="249"/>
    </location>
</feature>
<keyword evidence="3" id="KW-1185">Reference proteome</keyword>
<protein>
    <submittedName>
        <fullName evidence="2">Uncharacterized protein</fullName>
    </submittedName>
</protein>
<proteinExistence type="predicted"/>
<sequence>MNLEASQSHNSTHSSHDVPLCIDFDPRIPRELRANWSVEVDTTNDVINEGGAYFSEDGHTGHSWELNNYLGATTSSVSGPSLKSERVVDEAGGSWRRRQEWRHNSDRDEVLEDVSTWSLDTIRQVASSLHQQGVWQADDTPAMASWEEEGVSALTPMRSWDSDIPSTSTTHAVISTPTAEFTAQPDINSPQASLQPKTRKKKMYQWEPQQDPQLEKKRLRALKQFRKRQQEEQYERNLKRSLTETTKEVDSLREEAATRLERVNTLETQLTQALRLLHQHQNGGMRQVNLDRRHPQPSSQN</sequence>
<reference evidence="2" key="1">
    <citation type="submission" date="2023-10" db="EMBL/GenBank/DDBJ databases">
        <title>Genome assemblies of two species of porcelain crab, Petrolisthes cinctipes and Petrolisthes manimaculis (Anomura: Porcellanidae).</title>
        <authorList>
            <person name="Angst P."/>
        </authorList>
    </citation>
    <scope>NUCLEOTIDE SEQUENCE</scope>
    <source>
        <strain evidence="2">PB745_01</strain>
        <tissue evidence="2">Gill</tissue>
    </source>
</reference>
<dbReference type="AlphaFoldDB" id="A0AAE1EJU9"/>
<feature type="region of interest" description="Disordered" evidence="1">
    <location>
        <begin position="227"/>
        <end position="249"/>
    </location>
</feature>
<name>A0AAE1EJU9_PETCI</name>
<organism evidence="2 3">
    <name type="scientific">Petrolisthes cinctipes</name>
    <name type="common">Flat porcelain crab</name>
    <dbReference type="NCBI Taxonomy" id="88211"/>
    <lineage>
        <taxon>Eukaryota</taxon>
        <taxon>Metazoa</taxon>
        <taxon>Ecdysozoa</taxon>
        <taxon>Arthropoda</taxon>
        <taxon>Crustacea</taxon>
        <taxon>Multicrustacea</taxon>
        <taxon>Malacostraca</taxon>
        <taxon>Eumalacostraca</taxon>
        <taxon>Eucarida</taxon>
        <taxon>Decapoda</taxon>
        <taxon>Pleocyemata</taxon>
        <taxon>Anomura</taxon>
        <taxon>Galatheoidea</taxon>
        <taxon>Porcellanidae</taxon>
        <taxon>Petrolisthes</taxon>
    </lineage>
</organism>
<comment type="caution">
    <text evidence="2">The sequence shown here is derived from an EMBL/GenBank/DDBJ whole genome shotgun (WGS) entry which is preliminary data.</text>
</comment>
<evidence type="ECO:0000313" key="3">
    <source>
        <dbReference type="Proteomes" id="UP001286313"/>
    </source>
</evidence>
<gene>
    <name evidence="2" type="ORF">Pcinc_038626</name>
</gene>
<dbReference type="Proteomes" id="UP001286313">
    <property type="component" value="Unassembled WGS sequence"/>
</dbReference>
<feature type="region of interest" description="Disordered" evidence="1">
    <location>
        <begin position="282"/>
        <end position="301"/>
    </location>
</feature>
<evidence type="ECO:0000256" key="1">
    <source>
        <dbReference type="SAM" id="MobiDB-lite"/>
    </source>
</evidence>
<evidence type="ECO:0000313" key="2">
    <source>
        <dbReference type="EMBL" id="KAK3854937.1"/>
    </source>
</evidence>
<accession>A0AAE1EJU9</accession>